<dbReference type="PANTHER" id="PTHR11985">
    <property type="entry name" value="GLYCEROL-3-PHOSPHATE DEHYDROGENASE"/>
    <property type="match status" value="1"/>
</dbReference>
<dbReference type="FunFam" id="3.50.50.60:FF:000102">
    <property type="entry name" value="Glycerol-3-phosphate dehydrogenase"/>
    <property type="match status" value="1"/>
</dbReference>
<keyword evidence="12" id="KW-0472">Membrane</keyword>
<dbReference type="GO" id="GO:0009331">
    <property type="term" value="C:glycerol-3-phosphate dehydrogenase (FAD) complex"/>
    <property type="evidence" value="ECO:0007669"/>
    <property type="project" value="UniProtKB-UniRule"/>
</dbReference>
<dbReference type="Pfam" id="PF04324">
    <property type="entry name" value="Fer2_BFD"/>
    <property type="match status" value="1"/>
</dbReference>
<dbReference type="NCBIfam" id="NF008313">
    <property type="entry name" value="PRK11101.1"/>
    <property type="match status" value="1"/>
</dbReference>
<keyword evidence="9 14" id="KW-0285">Flavoprotein</keyword>
<dbReference type="GO" id="GO:0050660">
    <property type="term" value="F:flavin adenine dinucleotide binding"/>
    <property type="evidence" value="ECO:0007669"/>
    <property type="project" value="InterPro"/>
</dbReference>
<dbReference type="InterPro" id="IPR000447">
    <property type="entry name" value="G3P_DH_FAD-dep"/>
</dbReference>
<proteinExistence type="inferred from homology"/>
<comment type="pathway">
    <text evidence="4">Polyol metabolism; glycerol degradation via glycerol kinase pathway; glycerone phosphate from sn-glycerol 3-phosphate (anaerobic route): step 1/1.</text>
</comment>
<dbReference type="InterPro" id="IPR041854">
    <property type="entry name" value="BFD-like_2Fe2S-bd_dom_sf"/>
</dbReference>
<dbReference type="Gene3D" id="1.10.10.1100">
    <property type="entry name" value="BFD-like [2Fe-2S]-binding domain"/>
    <property type="match status" value="1"/>
</dbReference>
<dbReference type="PROSITE" id="PS00977">
    <property type="entry name" value="FAD_G3PDH_1"/>
    <property type="match status" value="1"/>
</dbReference>
<evidence type="ECO:0000256" key="10">
    <source>
        <dbReference type="ARBA" id="ARBA00022827"/>
    </source>
</evidence>
<dbReference type="PRINTS" id="PR01001">
    <property type="entry name" value="FADG3PDH"/>
</dbReference>
<evidence type="ECO:0000256" key="12">
    <source>
        <dbReference type="ARBA" id="ARBA00023136"/>
    </source>
</evidence>
<evidence type="ECO:0000256" key="6">
    <source>
        <dbReference type="ARBA" id="ARBA00011331"/>
    </source>
</evidence>
<comment type="similarity">
    <text evidence="5 14">Belongs to the FAD-dependent glycerol-3-phosphate dehydrogenase family.</text>
</comment>
<evidence type="ECO:0000256" key="13">
    <source>
        <dbReference type="ARBA" id="ARBA00049055"/>
    </source>
</evidence>
<dbReference type="Proteomes" id="UP000006908">
    <property type="component" value="Chromosome"/>
</dbReference>
<dbReference type="NCBIfam" id="TIGR03377">
    <property type="entry name" value="glycerol3P_GlpA"/>
    <property type="match status" value="1"/>
</dbReference>
<evidence type="ECO:0000256" key="11">
    <source>
        <dbReference type="ARBA" id="ARBA00023002"/>
    </source>
</evidence>
<dbReference type="KEGG" id="gan:UMN179_01388"/>
<feature type="domain" description="FAD dependent oxidoreductase" evidence="15">
    <location>
        <begin position="85"/>
        <end position="434"/>
    </location>
</feature>
<dbReference type="InterPro" id="IPR036188">
    <property type="entry name" value="FAD/NAD-bd_sf"/>
</dbReference>
<organism evidence="17 18">
    <name type="scientific">Gallibacterium anatis (strain UMN179)</name>
    <name type="common">Pasteurella anatis</name>
    <dbReference type="NCBI Taxonomy" id="1005058"/>
    <lineage>
        <taxon>Bacteria</taxon>
        <taxon>Pseudomonadati</taxon>
        <taxon>Pseudomonadota</taxon>
        <taxon>Gammaproteobacteria</taxon>
        <taxon>Pasteurellales</taxon>
        <taxon>Pasteurellaceae</taxon>
        <taxon>Gallibacterium</taxon>
    </lineage>
</organism>
<dbReference type="Gene3D" id="3.50.50.60">
    <property type="entry name" value="FAD/NAD(P)-binding domain"/>
    <property type="match status" value="3"/>
</dbReference>
<dbReference type="STRING" id="1005058.UMN179_01388"/>
<dbReference type="InterPro" id="IPR006076">
    <property type="entry name" value="FAD-dep_OxRdtase"/>
</dbReference>
<keyword evidence="7" id="KW-1003">Cell membrane</keyword>
<dbReference type="AlphaFoldDB" id="F4HAW1"/>
<evidence type="ECO:0000256" key="9">
    <source>
        <dbReference type="ARBA" id="ARBA00022630"/>
    </source>
</evidence>
<comment type="catalytic activity">
    <reaction evidence="13 14">
        <text>a quinone + sn-glycerol 3-phosphate = dihydroxyacetone phosphate + a quinol</text>
        <dbReference type="Rhea" id="RHEA:18977"/>
        <dbReference type="ChEBI" id="CHEBI:24646"/>
        <dbReference type="ChEBI" id="CHEBI:57597"/>
        <dbReference type="ChEBI" id="CHEBI:57642"/>
        <dbReference type="ChEBI" id="CHEBI:132124"/>
        <dbReference type="EC" id="1.1.5.3"/>
    </reaction>
</comment>
<dbReference type="eggNOG" id="COG0578">
    <property type="taxonomic scope" value="Bacteria"/>
</dbReference>
<dbReference type="GO" id="GO:0019563">
    <property type="term" value="P:glycerol catabolic process"/>
    <property type="evidence" value="ECO:0007669"/>
    <property type="project" value="UniProtKB-UniPathway"/>
</dbReference>
<dbReference type="EMBL" id="CP002667">
    <property type="protein sequence ID" value="AEC17407.1"/>
    <property type="molecule type" value="Genomic_DNA"/>
</dbReference>
<comment type="cofactor">
    <cofactor evidence="2 14">
        <name>FAD</name>
        <dbReference type="ChEBI" id="CHEBI:57692"/>
    </cofactor>
</comment>
<protein>
    <recommendedName>
        <fullName evidence="14">Glycerol-3-phosphate dehydrogenase</fullName>
        <ecNumber evidence="14">1.1.5.3</ecNumber>
    </recommendedName>
</protein>
<dbReference type="SUPFAM" id="SSF54373">
    <property type="entry name" value="FAD-linked reductases, C-terminal domain"/>
    <property type="match status" value="1"/>
</dbReference>
<dbReference type="PROSITE" id="PS00978">
    <property type="entry name" value="FAD_G3PDH_2"/>
    <property type="match status" value="1"/>
</dbReference>
<dbReference type="InterPro" id="IPR007419">
    <property type="entry name" value="BFD-like_2Fe2S-bd_dom"/>
</dbReference>
<name>F4HAW1_GALAU</name>
<dbReference type="GO" id="GO:0010181">
    <property type="term" value="F:FMN binding"/>
    <property type="evidence" value="ECO:0007669"/>
    <property type="project" value="InterPro"/>
</dbReference>
<dbReference type="PANTHER" id="PTHR11985:SF35">
    <property type="entry name" value="ANAEROBIC GLYCEROL-3-PHOSPHATE DEHYDROGENASE SUBUNIT A"/>
    <property type="match status" value="1"/>
</dbReference>
<evidence type="ECO:0000256" key="14">
    <source>
        <dbReference type="RuleBase" id="RU361217"/>
    </source>
</evidence>
<dbReference type="FunFam" id="1.10.10.1100:FF:000003">
    <property type="entry name" value="Glycerol-3-phosphate dehydrogenase"/>
    <property type="match status" value="1"/>
</dbReference>
<dbReference type="EC" id="1.1.5.3" evidence="14"/>
<dbReference type="HOGENOM" id="CLU_015740_0_1_6"/>
<dbReference type="InterPro" id="IPR017752">
    <property type="entry name" value="G3P_DH_GlpA_su"/>
</dbReference>
<evidence type="ECO:0000256" key="5">
    <source>
        <dbReference type="ARBA" id="ARBA00007330"/>
    </source>
</evidence>
<dbReference type="GO" id="GO:0005886">
    <property type="term" value="C:plasma membrane"/>
    <property type="evidence" value="ECO:0007669"/>
    <property type="project" value="UniProtKB-SubCell"/>
</dbReference>
<comment type="cofactor">
    <cofactor evidence="1">
        <name>FMN</name>
        <dbReference type="ChEBI" id="CHEBI:58210"/>
    </cofactor>
</comment>
<reference evidence="17 18" key="1">
    <citation type="journal article" date="2011" name="J. Bacteriol.">
        <title>Complete genome sequence of Gallibacterium anatis strain UMN179, isolated from a laying hen with peritonitis.</title>
        <authorList>
            <person name="Johnson T.J."/>
            <person name="Fernandez-Alarcon C."/>
            <person name="Bojesen A.M."/>
            <person name="Nolan L.K."/>
            <person name="Trampel D.W."/>
            <person name="Seemann T."/>
        </authorList>
    </citation>
    <scope>NUCLEOTIDE SEQUENCE [LARGE SCALE GENOMIC DNA]</scope>
    <source>
        <strain evidence="17 18">UMN179</strain>
    </source>
</reference>
<accession>F4HAW1</accession>
<keyword evidence="11 14" id="KW-0560">Oxidoreductase</keyword>
<keyword evidence="8" id="KW-0997">Cell inner membrane</keyword>
<keyword evidence="10" id="KW-0274">FAD</keyword>
<sequence length="626" mass="69635">MANFYLFLIFCKIAVLFLKLISSKRAQKCDLAYKFVLFQSNYDFLFSFWVKIELNFRIGIIYCVLGASKMTNQQVNTTSPQWETDVIIIGGGATGAGIARDCSLRGLRSILLERRDIATGATGRNHGLLHSGARYAVNDHESAEECIKENMILKQIARHCVEDTKGLFITLPEDDLNYQKTFIESCQKAGIEAVQIEPDLAKRLEPSVNPSLVGAVVVPDGTVDPFRLTAANMLDAKENGATILTYHEVTKLIREGDRVIGVEAFDHKRKMSVKVYAKIVVNAGGIWGQGIAEYADLKIKMFPAKGSLLIMGHRINNLVINRCRKPANADILVPGDTICVIGTTSDRIPYDQIDNMIVTPQEVDVLFTEGEKLAPALRHTRVLRAYAGVRPLVASDDDPSGRNVSRGIVLLDHETRDGLKGFITITGGKLMTYRLMAEWATDLICKKLNHQAECKTAKQPLPGSQETATETHQRIISIPNPIRVSAIYRHGARADRLLAEQRLDRSLVCECEMVTAGEVRYAVEELDVNNLVDLRRRTRVGMGTCQGELCACRAAGLMSRFNVISAQRSTTQLSSFLEERWRGIEPIAWGDAIREAEFSSWIYYSLLGLKQVNTQSTDEGTDANEF</sequence>
<evidence type="ECO:0000256" key="1">
    <source>
        <dbReference type="ARBA" id="ARBA00001917"/>
    </source>
</evidence>
<comment type="subcellular location">
    <subcellularLocation>
        <location evidence="3">Cell inner membrane</location>
        <topology evidence="3">Peripheral membrane protein</topology>
    </subcellularLocation>
</comment>
<evidence type="ECO:0000259" key="16">
    <source>
        <dbReference type="Pfam" id="PF04324"/>
    </source>
</evidence>
<gene>
    <name evidence="17" type="ordered locus">UMN179_01388</name>
</gene>
<dbReference type="UniPathway" id="UPA00618">
    <property type="reaction ID" value="UER00673"/>
</dbReference>
<dbReference type="SUPFAM" id="SSF51905">
    <property type="entry name" value="FAD/NAD(P)-binding domain"/>
    <property type="match status" value="1"/>
</dbReference>
<dbReference type="Pfam" id="PF01266">
    <property type="entry name" value="DAO"/>
    <property type="match status" value="1"/>
</dbReference>
<evidence type="ECO:0000256" key="7">
    <source>
        <dbReference type="ARBA" id="ARBA00022475"/>
    </source>
</evidence>
<dbReference type="GO" id="GO:0046168">
    <property type="term" value="P:glycerol-3-phosphate catabolic process"/>
    <property type="evidence" value="ECO:0007669"/>
    <property type="project" value="TreeGrafter"/>
</dbReference>
<evidence type="ECO:0000259" key="15">
    <source>
        <dbReference type="Pfam" id="PF01266"/>
    </source>
</evidence>
<evidence type="ECO:0000256" key="2">
    <source>
        <dbReference type="ARBA" id="ARBA00001974"/>
    </source>
</evidence>
<evidence type="ECO:0000256" key="4">
    <source>
        <dbReference type="ARBA" id="ARBA00005157"/>
    </source>
</evidence>
<evidence type="ECO:0000256" key="8">
    <source>
        <dbReference type="ARBA" id="ARBA00022519"/>
    </source>
</evidence>
<evidence type="ECO:0000313" key="17">
    <source>
        <dbReference type="EMBL" id="AEC17407.1"/>
    </source>
</evidence>
<dbReference type="GO" id="GO:0004368">
    <property type="term" value="F:glycerol-3-phosphate dehydrogenase (quinone) activity"/>
    <property type="evidence" value="ECO:0007669"/>
    <property type="project" value="UniProtKB-EC"/>
</dbReference>
<feature type="domain" description="BFD-like [2Fe-2S]-binding" evidence="16">
    <location>
        <begin position="507"/>
        <end position="555"/>
    </location>
</feature>
<evidence type="ECO:0000313" key="18">
    <source>
        <dbReference type="Proteomes" id="UP000006908"/>
    </source>
</evidence>
<comment type="subunit">
    <text evidence="6">Composed of a catalytic GlpA/B dimer and of membrane bound GlpC.</text>
</comment>
<dbReference type="CDD" id="cd19946">
    <property type="entry name" value="GlpA-like_Fer2_BFD-like"/>
    <property type="match status" value="1"/>
</dbReference>
<evidence type="ECO:0000256" key="3">
    <source>
        <dbReference type="ARBA" id="ARBA00004417"/>
    </source>
</evidence>
<dbReference type="FunFam" id="3.50.50.60:FF:000096">
    <property type="entry name" value="Glycerol-3-phosphate dehydrogenase"/>
    <property type="match status" value="1"/>
</dbReference>